<evidence type="ECO:0000313" key="2">
    <source>
        <dbReference type="Proteomes" id="UP000824533"/>
    </source>
</evidence>
<protein>
    <submittedName>
        <fullName evidence="1">Uncharacterized protein</fullName>
    </submittedName>
</protein>
<accession>A0ACC1DBA1</accession>
<evidence type="ECO:0000313" key="1">
    <source>
        <dbReference type="EMBL" id="KAJ0181100.1"/>
    </source>
</evidence>
<comment type="caution">
    <text evidence="1">The sequence shown here is derived from an EMBL/GenBank/DDBJ whole genome shotgun (WGS) entry which is preliminary data.</text>
</comment>
<keyword evidence="2" id="KW-1185">Reference proteome</keyword>
<organism evidence="1 2">
    <name type="scientific">Dendrolimus kikuchii</name>
    <dbReference type="NCBI Taxonomy" id="765133"/>
    <lineage>
        <taxon>Eukaryota</taxon>
        <taxon>Metazoa</taxon>
        <taxon>Ecdysozoa</taxon>
        <taxon>Arthropoda</taxon>
        <taxon>Hexapoda</taxon>
        <taxon>Insecta</taxon>
        <taxon>Pterygota</taxon>
        <taxon>Neoptera</taxon>
        <taxon>Endopterygota</taxon>
        <taxon>Lepidoptera</taxon>
        <taxon>Glossata</taxon>
        <taxon>Ditrysia</taxon>
        <taxon>Bombycoidea</taxon>
        <taxon>Lasiocampidae</taxon>
        <taxon>Dendrolimus</taxon>
    </lineage>
</organism>
<gene>
    <name evidence="1" type="ORF">K1T71_003185</name>
</gene>
<sequence length="258" mass="29395">MDKINIPFNSLHIAKLRTADGRELTSRSEILTEVEKFYGLLHSSRVKKPAMQSNEDPRAPLTRHYTEDIPEVDVDEISAALGQLKNGRAPGDDGITTELLKAGGMPILKALAELFNYVIHRSTVPKAWSKSVVVLFFKKGDNTLLKNYRPISLLSQVYKLFSRVVTNRLARRLDEFQPPEQAGFRQGYSTVDHIHTVRQIIQNTEGYNQPLCMAFVDYEKAFDSIETWAALESLQRCSIDWRYIKVLRCLYDAATMTV</sequence>
<dbReference type="EMBL" id="CM034391">
    <property type="protein sequence ID" value="KAJ0181100.1"/>
    <property type="molecule type" value="Genomic_DNA"/>
</dbReference>
<dbReference type="Proteomes" id="UP000824533">
    <property type="component" value="Linkage Group LG05"/>
</dbReference>
<reference evidence="1 2" key="1">
    <citation type="journal article" date="2021" name="Front. Genet.">
        <title>Chromosome-Level Genome Assembly Reveals Significant Gene Expansion in the Toll and IMD Signaling Pathways of Dendrolimus kikuchii.</title>
        <authorList>
            <person name="Zhou J."/>
            <person name="Wu P."/>
            <person name="Xiong Z."/>
            <person name="Liu N."/>
            <person name="Zhao N."/>
            <person name="Ji M."/>
            <person name="Qiu Y."/>
            <person name="Yang B."/>
        </authorList>
    </citation>
    <scope>NUCLEOTIDE SEQUENCE [LARGE SCALE GENOMIC DNA]</scope>
    <source>
        <strain evidence="1">Ann1</strain>
    </source>
</reference>
<name>A0ACC1DBA1_9NEOP</name>
<proteinExistence type="predicted"/>